<dbReference type="GO" id="GO:0046872">
    <property type="term" value="F:metal ion binding"/>
    <property type="evidence" value="ECO:0007669"/>
    <property type="project" value="UniProtKB-KW"/>
</dbReference>
<keyword evidence="5 6" id="KW-0408">Iron</keyword>
<gene>
    <name evidence="9" type="ORF">ABI_43560</name>
</gene>
<dbReference type="PROSITE" id="PS51257">
    <property type="entry name" value="PROKAR_LIPOPROTEIN"/>
    <property type="match status" value="1"/>
</dbReference>
<evidence type="ECO:0000313" key="9">
    <source>
        <dbReference type="EMBL" id="EGF89932.1"/>
    </source>
</evidence>
<evidence type="ECO:0000256" key="3">
    <source>
        <dbReference type="ARBA" id="ARBA00022723"/>
    </source>
</evidence>
<feature type="region of interest" description="Disordered" evidence="7">
    <location>
        <begin position="159"/>
        <end position="178"/>
    </location>
</feature>
<dbReference type="GO" id="GO:0009055">
    <property type="term" value="F:electron transfer activity"/>
    <property type="evidence" value="ECO:0007669"/>
    <property type="project" value="InterPro"/>
</dbReference>
<dbReference type="Pfam" id="PF00034">
    <property type="entry name" value="Cytochrom_C"/>
    <property type="match status" value="1"/>
</dbReference>
<evidence type="ECO:0000256" key="5">
    <source>
        <dbReference type="ARBA" id="ARBA00023004"/>
    </source>
</evidence>
<dbReference type="EMBL" id="GL883080">
    <property type="protein sequence ID" value="EGF89932.1"/>
    <property type="molecule type" value="Genomic_DNA"/>
</dbReference>
<accession>F4QT62</accession>
<evidence type="ECO:0000259" key="8">
    <source>
        <dbReference type="PROSITE" id="PS51007"/>
    </source>
</evidence>
<keyword evidence="1" id="KW-0813">Transport</keyword>
<evidence type="ECO:0000256" key="7">
    <source>
        <dbReference type="SAM" id="MobiDB-lite"/>
    </source>
</evidence>
<dbReference type="eggNOG" id="COG3474">
    <property type="taxonomic scope" value="Bacteria"/>
</dbReference>
<dbReference type="PANTHER" id="PTHR11961">
    <property type="entry name" value="CYTOCHROME C"/>
    <property type="match status" value="1"/>
</dbReference>
<proteinExistence type="predicted"/>
<dbReference type="PROSITE" id="PS51007">
    <property type="entry name" value="CYTC"/>
    <property type="match status" value="1"/>
</dbReference>
<protein>
    <submittedName>
        <fullName evidence="9">Cytochrome c2</fullName>
    </submittedName>
</protein>
<evidence type="ECO:0000256" key="4">
    <source>
        <dbReference type="ARBA" id="ARBA00022982"/>
    </source>
</evidence>
<dbReference type="HOGENOM" id="CLU_060944_4_1_5"/>
<dbReference type="SUPFAM" id="SSF46626">
    <property type="entry name" value="Cytochrome c"/>
    <property type="match status" value="1"/>
</dbReference>
<name>F4QT62_9CAUL</name>
<feature type="compositionally biased region" description="Low complexity" evidence="7">
    <location>
        <begin position="168"/>
        <end position="178"/>
    </location>
</feature>
<dbReference type="Gene3D" id="1.10.760.10">
    <property type="entry name" value="Cytochrome c-like domain"/>
    <property type="match status" value="1"/>
</dbReference>
<keyword evidence="2 6" id="KW-0349">Heme</keyword>
<keyword evidence="3 6" id="KW-0479">Metal-binding</keyword>
<evidence type="ECO:0000256" key="1">
    <source>
        <dbReference type="ARBA" id="ARBA00022448"/>
    </source>
</evidence>
<keyword evidence="10" id="KW-1185">Reference proteome</keyword>
<dbReference type="PRINTS" id="PR00604">
    <property type="entry name" value="CYTCHRMECIAB"/>
</dbReference>
<dbReference type="InterPro" id="IPR036909">
    <property type="entry name" value="Cyt_c-like_dom_sf"/>
</dbReference>
<keyword evidence="4" id="KW-0249">Electron transport</keyword>
<dbReference type="AlphaFoldDB" id="F4QT62"/>
<dbReference type="STRING" id="715226.ABI_43560"/>
<dbReference type="Proteomes" id="UP000006512">
    <property type="component" value="Unassembled WGS sequence"/>
</dbReference>
<dbReference type="GO" id="GO:0020037">
    <property type="term" value="F:heme binding"/>
    <property type="evidence" value="ECO:0007669"/>
    <property type="project" value="InterPro"/>
</dbReference>
<evidence type="ECO:0000256" key="6">
    <source>
        <dbReference type="PROSITE-ProRule" id="PRU00433"/>
    </source>
</evidence>
<sequence length="178" mass="18923">MTMKQAVVLGLAMLALGACERKADNDDGAAIALAQPIDYSPEEKATLLAAMPAPFNAADLADGEKQFAKCRSCHTITAEKMNLTGPHLYGVFGRKAGSEPGYPFTDAMKNHGVVWDFVTLDAYLEAPQVVVKGTKMALAGGGIDDANKRRNLIAYLKIETTPRPEPAPAASENRSASE</sequence>
<evidence type="ECO:0000313" key="10">
    <source>
        <dbReference type="Proteomes" id="UP000006512"/>
    </source>
</evidence>
<feature type="domain" description="Cytochrome c" evidence="8">
    <location>
        <begin position="58"/>
        <end position="160"/>
    </location>
</feature>
<organism evidence="9 10">
    <name type="scientific">Asticcacaulis biprosthecium C19</name>
    <dbReference type="NCBI Taxonomy" id="715226"/>
    <lineage>
        <taxon>Bacteria</taxon>
        <taxon>Pseudomonadati</taxon>
        <taxon>Pseudomonadota</taxon>
        <taxon>Alphaproteobacteria</taxon>
        <taxon>Caulobacterales</taxon>
        <taxon>Caulobacteraceae</taxon>
        <taxon>Asticcacaulis</taxon>
    </lineage>
</organism>
<evidence type="ECO:0000256" key="2">
    <source>
        <dbReference type="ARBA" id="ARBA00022617"/>
    </source>
</evidence>
<dbReference type="InterPro" id="IPR002327">
    <property type="entry name" value="Cyt_c_1A/1B"/>
</dbReference>
<reference evidence="10" key="1">
    <citation type="submission" date="2011-03" db="EMBL/GenBank/DDBJ databases">
        <title>Draft genome sequence of Brevundimonas diminuta.</title>
        <authorList>
            <person name="Brown P.J.B."/>
            <person name="Buechlein A."/>
            <person name="Hemmerich C."/>
            <person name="Brun Y.V."/>
        </authorList>
    </citation>
    <scope>NUCLEOTIDE SEQUENCE [LARGE SCALE GENOMIC DNA]</scope>
    <source>
        <strain evidence="10">C19</strain>
    </source>
</reference>
<dbReference type="InterPro" id="IPR009056">
    <property type="entry name" value="Cyt_c-like_dom"/>
</dbReference>